<evidence type="ECO:0000313" key="2">
    <source>
        <dbReference type="Proteomes" id="UP000199245"/>
    </source>
</evidence>
<name>A0A1G7LKD0_9BRAD</name>
<dbReference type="AlphaFoldDB" id="A0A1G7LKD0"/>
<reference evidence="1 2" key="1">
    <citation type="submission" date="2016-10" db="EMBL/GenBank/DDBJ databases">
        <authorList>
            <person name="de Groot N.N."/>
        </authorList>
    </citation>
    <scope>NUCLEOTIDE SEQUENCE [LARGE SCALE GENOMIC DNA]</scope>
    <source>
        <strain evidence="1 2">R5</strain>
    </source>
</reference>
<sequence>MSPMGCVCSSRPMVQDQGNIVNNMPPLTSTILANPARRRPEIARRLMRERSSRGQRCQRRRLVSSITDKFPLVSSFRIDSTSFASAGAVSCCETCAAYTSWPAGQGRTVRTIRLAPRTLCQVHTAPRRVESGTAVTPQSNALLEPATGLAAKPQLEATVVRDRPTHQIQGIAGQARDHRLQRAVRRCISISQPEDPQLTSCPSAQP</sequence>
<accession>A0A1G7LKD0</accession>
<gene>
    <name evidence="1" type="ORF">SAMN05216337_105832</name>
</gene>
<dbReference type="EMBL" id="FMZW01000058">
    <property type="protein sequence ID" value="SDF49891.1"/>
    <property type="molecule type" value="Genomic_DNA"/>
</dbReference>
<dbReference type="Proteomes" id="UP000199245">
    <property type="component" value="Unassembled WGS sequence"/>
</dbReference>
<proteinExistence type="predicted"/>
<protein>
    <submittedName>
        <fullName evidence="1">Uncharacterized protein</fullName>
    </submittedName>
</protein>
<organism evidence="1 2">
    <name type="scientific">Bradyrhizobium brasilense</name>
    <dbReference type="NCBI Taxonomy" id="1419277"/>
    <lineage>
        <taxon>Bacteria</taxon>
        <taxon>Pseudomonadati</taxon>
        <taxon>Pseudomonadota</taxon>
        <taxon>Alphaproteobacteria</taxon>
        <taxon>Hyphomicrobiales</taxon>
        <taxon>Nitrobacteraceae</taxon>
        <taxon>Bradyrhizobium</taxon>
    </lineage>
</organism>
<evidence type="ECO:0000313" key="1">
    <source>
        <dbReference type="EMBL" id="SDF49891.1"/>
    </source>
</evidence>